<organism evidence="2 3">
    <name type="scientific">Flavilitoribacter nigricans (strain ATCC 23147 / DSM 23189 / NBRC 102662 / NCIMB 1420 / SS-2)</name>
    <name type="common">Lewinella nigricans</name>
    <dbReference type="NCBI Taxonomy" id="1122177"/>
    <lineage>
        <taxon>Bacteria</taxon>
        <taxon>Pseudomonadati</taxon>
        <taxon>Bacteroidota</taxon>
        <taxon>Saprospiria</taxon>
        <taxon>Saprospirales</taxon>
        <taxon>Lewinellaceae</taxon>
        <taxon>Flavilitoribacter</taxon>
    </lineage>
</organism>
<evidence type="ECO:0000313" key="3">
    <source>
        <dbReference type="Proteomes" id="UP000223913"/>
    </source>
</evidence>
<dbReference type="EMBL" id="PDUD01000041">
    <property type="protein sequence ID" value="PHN02358.1"/>
    <property type="molecule type" value="Genomic_DNA"/>
</dbReference>
<name>A0A2D0N1U6_FLAN2</name>
<dbReference type="RefSeq" id="WP_099154243.1">
    <property type="nucleotide sequence ID" value="NZ_PDUD01000041.1"/>
</dbReference>
<accession>A0A2D0N1U6</accession>
<sequence length="201" mass="22606">MDKQNALRKLAEFAILCNLTNDIYRIMDTACRTVAETIGTDLAKVLRKAGAEDHLYLVSIFGYEQNDFSDEPRKFKESSAAGYAVESGTDVVSENVEKEKRFSLSALEKKYDISSMANILIPGKPGDEAWGVLEVDCSEPRKFTDDELAYLKSFAELLGTVIARIRLEHQLQETLSYREGLLAEANDWLGRTNESIKKLIK</sequence>
<dbReference type="SMART" id="SM00065">
    <property type="entry name" value="GAF"/>
    <property type="match status" value="1"/>
</dbReference>
<reference evidence="2 3" key="1">
    <citation type="submission" date="2017-10" db="EMBL/GenBank/DDBJ databases">
        <title>The draft genome sequence of Lewinella nigricans NBRC 102662.</title>
        <authorList>
            <person name="Wang K."/>
        </authorList>
    </citation>
    <scope>NUCLEOTIDE SEQUENCE [LARGE SCALE GENOMIC DNA]</scope>
    <source>
        <strain evidence="2 3">NBRC 102662</strain>
    </source>
</reference>
<dbReference type="InterPro" id="IPR003018">
    <property type="entry name" value="GAF"/>
</dbReference>
<keyword evidence="3" id="KW-1185">Reference proteome</keyword>
<dbReference type="AlphaFoldDB" id="A0A2D0N1U6"/>
<dbReference type="OrthoDB" id="9804863at2"/>
<dbReference type="SUPFAM" id="SSF55781">
    <property type="entry name" value="GAF domain-like"/>
    <property type="match status" value="1"/>
</dbReference>
<dbReference type="Proteomes" id="UP000223913">
    <property type="component" value="Unassembled WGS sequence"/>
</dbReference>
<evidence type="ECO:0000313" key="2">
    <source>
        <dbReference type="EMBL" id="PHN02358.1"/>
    </source>
</evidence>
<gene>
    <name evidence="2" type="ORF">CRP01_32455</name>
</gene>
<dbReference type="InterPro" id="IPR029016">
    <property type="entry name" value="GAF-like_dom_sf"/>
</dbReference>
<dbReference type="Gene3D" id="3.30.450.40">
    <property type="match status" value="1"/>
</dbReference>
<proteinExistence type="predicted"/>
<feature type="domain" description="GAF" evidence="1">
    <location>
        <begin position="22"/>
        <end position="172"/>
    </location>
</feature>
<dbReference type="Pfam" id="PF13185">
    <property type="entry name" value="GAF_2"/>
    <property type="match status" value="1"/>
</dbReference>
<comment type="caution">
    <text evidence="2">The sequence shown here is derived from an EMBL/GenBank/DDBJ whole genome shotgun (WGS) entry which is preliminary data.</text>
</comment>
<evidence type="ECO:0000259" key="1">
    <source>
        <dbReference type="SMART" id="SM00065"/>
    </source>
</evidence>
<protein>
    <recommendedName>
        <fullName evidence="1">GAF domain-containing protein</fullName>
    </recommendedName>
</protein>